<gene>
    <name evidence="3" type="ORF">niasHT_018480</name>
</gene>
<dbReference type="AlphaFoldDB" id="A0ABD2KTY2"/>
<proteinExistence type="predicted"/>
<reference evidence="3 4" key="1">
    <citation type="submission" date="2024-10" db="EMBL/GenBank/DDBJ databases">
        <authorList>
            <person name="Kim D."/>
        </authorList>
    </citation>
    <scope>NUCLEOTIDE SEQUENCE [LARGE SCALE GENOMIC DNA]</scope>
    <source>
        <strain evidence="3">BH-2024</strain>
    </source>
</reference>
<dbReference type="EMBL" id="JBICBT010000652">
    <property type="protein sequence ID" value="KAL3106394.1"/>
    <property type="molecule type" value="Genomic_DNA"/>
</dbReference>
<comment type="caution">
    <text evidence="3">The sequence shown here is derived from an EMBL/GenBank/DDBJ whole genome shotgun (WGS) entry which is preliminary data.</text>
</comment>
<evidence type="ECO:0000313" key="4">
    <source>
        <dbReference type="Proteomes" id="UP001620626"/>
    </source>
</evidence>
<feature type="region of interest" description="Disordered" evidence="1">
    <location>
        <begin position="36"/>
        <end position="76"/>
    </location>
</feature>
<dbReference type="Proteomes" id="UP001620626">
    <property type="component" value="Unassembled WGS sequence"/>
</dbReference>
<keyword evidence="2" id="KW-0732">Signal</keyword>
<organism evidence="3 4">
    <name type="scientific">Heterodera trifolii</name>
    <dbReference type="NCBI Taxonomy" id="157864"/>
    <lineage>
        <taxon>Eukaryota</taxon>
        <taxon>Metazoa</taxon>
        <taxon>Ecdysozoa</taxon>
        <taxon>Nematoda</taxon>
        <taxon>Chromadorea</taxon>
        <taxon>Rhabditida</taxon>
        <taxon>Tylenchina</taxon>
        <taxon>Tylenchomorpha</taxon>
        <taxon>Tylenchoidea</taxon>
        <taxon>Heteroderidae</taxon>
        <taxon>Heteroderinae</taxon>
        <taxon>Heterodera</taxon>
    </lineage>
</organism>
<evidence type="ECO:0008006" key="5">
    <source>
        <dbReference type="Google" id="ProtNLM"/>
    </source>
</evidence>
<evidence type="ECO:0000256" key="2">
    <source>
        <dbReference type="SAM" id="SignalP"/>
    </source>
</evidence>
<sequence>MLIYQQFLIICSLFLWDGAFGGGCFSSQRTSSSYSAPAQAIHGGTGSSRRQQMPSPQWQRQKVPRNRAKNLTPRTSAASVNSYEYANRTSSLSRTHSEEAIGDFISYAKKTNEPGFKLGIRQPPVKPKPYRPEQIQAIIV</sequence>
<protein>
    <recommendedName>
        <fullName evidence="5">Effector protein</fullName>
    </recommendedName>
</protein>
<feature type="chain" id="PRO_5044741147" description="Effector protein" evidence="2">
    <location>
        <begin position="22"/>
        <end position="140"/>
    </location>
</feature>
<name>A0ABD2KTY2_9BILA</name>
<keyword evidence="4" id="KW-1185">Reference proteome</keyword>
<feature type="compositionally biased region" description="Polar residues" evidence="1">
    <location>
        <begin position="47"/>
        <end position="60"/>
    </location>
</feature>
<evidence type="ECO:0000313" key="3">
    <source>
        <dbReference type="EMBL" id="KAL3106394.1"/>
    </source>
</evidence>
<feature type="signal peptide" evidence="2">
    <location>
        <begin position="1"/>
        <end position="21"/>
    </location>
</feature>
<evidence type="ECO:0000256" key="1">
    <source>
        <dbReference type="SAM" id="MobiDB-lite"/>
    </source>
</evidence>
<accession>A0ABD2KTY2</accession>